<dbReference type="CDD" id="cd06170">
    <property type="entry name" value="LuxR_C_like"/>
    <property type="match status" value="1"/>
</dbReference>
<protein>
    <submittedName>
        <fullName evidence="6">LuxR C-terminal-related transcriptional regulator</fullName>
    </submittedName>
</protein>
<keyword evidence="2" id="KW-0238">DNA-binding</keyword>
<dbReference type="InterPro" id="IPR000792">
    <property type="entry name" value="Tscrpt_reg_LuxR_C"/>
</dbReference>
<feature type="region of interest" description="Disordered" evidence="4">
    <location>
        <begin position="770"/>
        <end position="791"/>
    </location>
</feature>
<dbReference type="InterPro" id="IPR016032">
    <property type="entry name" value="Sig_transdc_resp-reg_C-effctor"/>
</dbReference>
<evidence type="ECO:0000256" key="3">
    <source>
        <dbReference type="ARBA" id="ARBA00023163"/>
    </source>
</evidence>
<evidence type="ECO:0000313" key="6">
    <source>
        <dbReference type="EMBL" id="MEO9248388.1"/>
    </source>
</evidence>
<keyword evidence="3" id="KW-0804">Transcription</keyword>
<evidence type="ECO:0000256" key="2">
    <source>
        <dbReference type="ARBA" id="ARBA00023125"/>
    </source>
</evidence>
<dbReference type="PROSITE" id="PS50043">
    <property type="entry name" value="HTH_LUXR_2"/>
    <property type="match status" value="1"/>
</dbReference>
<sequence length="858" mass="91496">MIPALDLSWLESGADGRWMDSPAEANLALESIFAGDGAGGAILTGELGDRRETIEAALTTVPADRAVFRLHGSAFAAATPYGALAILLSGLHEAPPAHPHGMMRVLSDFLHPQGADPAIVIVSQPDQIDSGTITVLAQLAQMHHITLVVHCERSSDVPIDLAALRRLGTLTGITVRPLTPAAGQSLVEEVAGGPVSRFAVTVLWQHSAGSVQRLRQLTRDCMTSGKLRRSGADWVLDSGPLPRSSTGEDPSAMLRGLPVRQRALLEMLAICGPMRVGDLIHTGYAAELDELEESGALEILNEHSGRVAQMTAVQAAETMAAIEPDRRRELAATLEMLDPGYLSVLRAAQDFVAIGNPTEAVALFFDQDSGPAQRLQAASVIGRQHLAWAEARARLMVGDLEGAERVLENSPERGTAALLVQAAALAAVRGDVRRVMELLDTLPEDRQPASLDEGGAVFTGESIRCRARVIRAEALALADDQAGALGVVMELDRELAGFKNLGIINDVIGPFERAVLAESMLTVLAACGQLDRCRELAETVLAGRHGNPYAVQYADLVLAVLEVMGGVQDRAAQRAATAVAQLERLGRPQDLETALAVQAFCSDVPDGPRGTQGPEGVASARVLESHAQEFRRSRESQALGRLGWMAELLLARSTGQIHSPQARTARLVALADRAAAGGLYSVEFAAVSGAFHFGETWLAPRLAETAARTQTVASAPQLMLARSVLEDDPELLFQALEMLALAGYAGYVEPASSPMVRDLSAAQLRRLTDAAGASRRSNPAAEEPEGEPSWMVELTRREKEISRLVVAGKTNAMIARISGISIRTVEGHLYQIYAKLQLKGRAELSRLAAAHTAQRHRV</sequence>
<dbReference type="SUPFAM" id="SSF46894">
    <property type="entry name" value="C-terminal effector domain of the bipartite response regulators"/>
    <property type="match status" value="1"/>
</dbReference>
<dbReference type="PANTHER" id="PTHR44688">
    <property type="entry name" value="DNA-BINDING TRANSCRIPTIONAL ACTIVATOR DEVR_DOSR"/>
    <property type="match status" value="1"/>
</dbReference>
<reference evidence="6 7" key="1">
    <citation type="submission" date="2024-05" db="EMBL/GenBank/DDBJ databases">
        <authorList>
            <person name="Yi C."/>
        </authorList>
    </citation>
    <scope>NUCLEOTIDE SEQUENCE [LARGE SCALE GENOMIC DNA]</scope>
    <source>
        <strain evidence="6 7">XS13</strain>
    </source>
</reference>
<evidence type="ECO:0000313" key="7">
    <source>
        <dbReference type="Proteomes" id="UP001484097"/>
    </source>
</evidence>
<evidence type="ECO:0000256" key="4">
    <source>
        <dbReference type="SAM" id="MobiDB-lite"/>
    </source>
</evidence>
<dbReference type="Gene3D" id="1.10.10.10">
    <property type="entry name" value="Winged helix-like DNA-binding domain superfamily/Winged helix DNA-binding domain"/>
    <property type="match status" value="1"/>
</dbReference>
<organism evidence="6 7">
    <name type="scientific">Citricoccus nitrophenolicus</name>
    <dbReference type="NCBI Taxonomy" id="863575"/>
    <lineage>
        <taxon>Bacteria</taxon>
        <taxon>Bacillati</taxon>
        <taxon>Actinomycetota</taxon>
        <taxon>Actinomycetes</taxon>
        <taxon>Micrococcales</taxon>
        <taxon>Micrococcaceae</taxon>
        <taxon>Citricoccus</taxon>
    </lineage>
</organism>
<accession>A0ABV0IJP9</accession>
<keyword evidence="7" id="KW-1185">Reference proteome</keyword>
<proteinExistence type="predicted"/>
<evidence type="ECO:0000256" key="1">
    <source>
        <dbReference type="ARBA" id="ARBA00023015"/>
    </source>
</evidence>
<keyword evidence="1" id="KW-0805">Transcription regulation</keyword>
<name>A0ABV0IJP9_9MICC</name>
<dbReference type="SMART" id="SM00421">
    <property type="entry name" value="HTH_LUXR"/>
    <property type="match status" value="1"/>
</dbReference>
<evidence type="ECO:0000259" key="5">
    <source>
        <dbReference type="PROSITE" id="PS50043"/>
    </source>
</evidence>
<feature type="domain" description="HTH luxR-type" evidence="5">
    <location>
        <begin position="787"/>
        <end position="852"/>
    </location>
</feature>
<dbReference type="PRINTS" id="PR00038">
    <property type="entry name" value="HTHLUXR"/>
</dbReference>
<comment type="caution">
    <text evidence="6">The sequence shown here is derived from an EMBL/GenBank/DDBJ whole genome shotgun (WGS) entry which is preliminary data.</text>
</comment>
<dbReference type="Proteomes" id="UP001484097">
    <property type="component" value="Unassembled WGS sequence"/>
</dbReference>
<dbReference type="Pfam" id="PF00196">
    <property type="entry name" value="GerE"/>
    <property type="match status" value="1"/>
</dbReference>
<dbReference type="InterPro" id="IPR036388">
    <property type="entry name" value="WH-like_DNA-bd_sf"/>
</dbReference>
<dbReference type="EMBL" id="JBDXMX010000005">
    <property type="protein sequence ID" value="MEO9248388.1"/>
    <property type="molecule type" value="Genomic_DNA"/>
</dbReference>
<gene>
    <name evidence="6" type="ORF">ABDK96_11910</name>
</gene>
<dbReference type="PANTHER" id="PTHR44688:SF16">
    <property type="entry name" value="DNA-BINDING TRANSCRIPTIONAL ACTIVATOR DEVR_DOSR"/>
    <property type="match status" value="1"/>
</dbReference>